<feature type="transmembrane region" description="Helical" evidence="1">
    <location>
        <begin position="20"/>
        <end position="44"/>
    </location>
</feature>
<keyword evidence="1" id="KW-0812">Transmembrane</keyword>
<sequence length="208" mass="21970">MHQTEPAAHRSTHTVERLAVWSGVAAPVVALGCVLLSTLIASSGEFTWTAKALSDLGRREASTFWLFNGGLVAGGVVGLPFAWPLWRRAEHVLERLSAVTFLLSVVGLGLVGVFYLPRDPHGLVALCFFVGGPITHALYGGGLLARGEAFGRISIGFGLVHVLAWGSWLGYVAATGSSDFFAVPEMVAALAFGGWAITVARRLLDAGR</sequence>
<dbReference type="AlphaFoldDB" id="A0ABD5W3Q2"/>
<feature type="transmembrane region" description="Helical" evidence="1">
    <location>
        <begin position="186"/>
        <end position="204"/>
    </location>
</feature>
<dbReference type="Pfam" id="PF06197">
    <property type="entry name" value="DUF998"/>
    <property type="match status" value="1"/>
</dbReference>
<feature type="transmembrane region" description="Helical" evidence="1">
    <location>
        <begin position="98"/>
        <end position="116"/>
    </location>
</feature>
<keyword evidence="1" id="KW-0472">Membrane</keyword>
<feature type="transmembrane region" description="Helical" evidence="1">
    <location>
        <begin position="153"/>
        <end position="174"/>
    </location>
</feature>
<dbReference type="InterPro" id="IPR009339">
    <property type="entry name" value="DUF998"/>
</dbReference>
<keyword evidence="3" id="KW-1185">Reference proteome</keyword>
<evidence type="ECO:0000313" key="3">
    <source>
        <dbReference type="Proteomes" id="UP001596445"/>
    </source>
</evidence>
<organism evidence="2 3">
    <name type="scientific">Halovenus salina</name>
    <dbReference type="NCBI Taxonomy" id="1510225"/>
    <lineage>
        <taxon>Archaea</taxon>
        <taxon>Methanobacteriati</taxon>
        <taxon>Methanobacteriota</taxon>
        <taxon>Stenosarchaea group</taxon>
        <taxon>Halobacteria</taxon>
        <taxon>Halobacteriales</taxon>
        <taxon>Haloarculaceae</taxon>
        <taxon>Halovenus</taxon>
    </lineage>
</organism>
<evidence type="ECO:0000256" key="1">
    <source>
        <dbReference type="SAM" id="Phobius"/>
    </source>
</evidence>
<dbReference type="RefSeq" id="WP_267161581.1">
    <property type="nucleotide sequence ID" value="NZ_CP112972.1"/>
</dbReference>
<reference evidence="2 3" key="1">
    <citation type="journal article" date="2019" name="Int. J. Syst. Evol. Microbiol.">
        <title>The Global Catalogue of Microorganisms (GCM) 10K type strain sequencing project: providing services to taxonomists for standard genome sequencing and annotation.</title>
        <authorList>
            <consortium name="The Broad Institute Genomics Platform"/>
            <consortium name="The Broad Institute Genome Sequencing Center for Infectious Disease"/>
            <person name="Wu L."/>
            <person name="Ma J."/>
        </authorList>
    </citation>
    <scope>NUCLEOTIDE SEQUENCE [LARGE SCALE GENOMIC DNA]</scope>
    <source>
        <strain evidence="2 3">JCM 30072</strain>
    </source>
</reference>
<feature type="transmembrane region" description="Helical" evidence="1">
    <location>
        <begin position="122"/>
        <end position="141"/>
    </location>
</feature>
<dbReference type="PANTHER" id="PTHR42241">
    <property type="entry name" value="HYPOTHETICAL MEMBRANE PROTEIN, CONSERVED, DUF998 FAMILY"/>
    <property type="match status" value="1"/>
</dbReference>
<comment type="caution">
    <text evidence="2">The sequence shown here is derived from an EMBL/GenBank/DDBJ whole genome shotgun (WGS) entry which is preliminary data.</text>
</comment>
<dbReference type="PANTHER" id="PTHR42241:SF2">
    <property type="entry name" value="HYPOTHETICAL MEMBRANE PROTEIN, CONSERVED, DUF998 FAMILY"/>
    <property type="match status" value="1"/>
</dbReference>
<dbReference type="GeneID" id="76630920"/>
<feature type="transmembrane region" description="Helical" evidence="1">
    <location>
        <begin position="64"/>
        <end position="86"/>
    </location>
</feature>
<name>A0ABD5W3Q2_9EURY</name>
<dbReference type="Proteomes" id="UP001596445">
    <property type="component" value="Unassembled WGS sequence"/>
</dbReference>
<keyword evidence="1" id="KW-1133">Transmembrane helix</keyword>
<evidence type="ECO:0000313" key="2">
    <source>
        <dbReference type="EMBL" id="MFC7058848.1"/>
    </source>
</evidence>
<gene>
    <name evidence="2" type="ORF">ACFQQG_12595</name>
</gene>
<protein>
    <submittedName>
        <fullName evidence="2">DUF998 domain-containing protein</fullName>
    </submittedName>
</protein>
<proteinExistence type="predicted"/>
<dbReference type="EMBL" id="JBHSZI010000001">
    <property type="protein sequence ID" value="MFC7058848.1"/>
    <property type="molecule type" value="Genomic_DNA"/>
</dbReference>
<accession>A0ABD5W3Q2</accession>